<dbReference type="EMBL" id="DP000238">
    <property type="protein sequence ID" value="ABK76990.1"/>
    <property type="molecule type" value="Genomic_DNA"/>
</dbReference>
<evidence type="ECO:0000313" key="2">
    <source>
        <dbReference type="EMBL" id="ABK76990.1"/>
    </source>
</evidence>
<keyword evidence="3" id="KW-1185">Reference proteome</keyword>
<sequence>MPVGALFRGDPARHTGLSGVRLAAASYKSEGSIKEKDHVSVQQGARSGMYPTRSTNARHEDTYACHKGGAGARTVTTHGASLEVTSWADRTRADPQEYKHAQVQYALHPRNHGLITPGTAPGSCQSSRY</sequence>
<feature type="region of interest" description="Disordered" evidence="1">
    <location>
        <begin position="34"/>
        <end position="57"/>
    </location>
</feature>
<name>A0RUH3_CENSY</name>
<dbReference type="AlphaFoldDB" id="A0RUH3"/>
<reference evidence="2 3" key="1">
    <citation type="journal article" date="2006" name="Proc. Natl. Acad. Sci. U.S.A.">
        <title>Genomic analysis of the uncultivated marine crenarchaeote Cenarchaeum symbiosum.</title>
        <authorList>
            <person name="Hallam S.J."/>
            <person name="Konstantinidis K.T."/>
            <person name="Putnam N."/>
            <person name="Schleper C."/>
            <person name="Watanabe Y."/>
            <person name="Sugahara J."/>
            <person name="Preston C."/>
            <person name="de la Torre J."/>
            <person name="Richardson P.M."/>
            <person name="DeLong E.F."/>
        </authorList>
    </citation>
    <scope>NUCLEOTIDE SEQUENCE [LARGE SCALE GENOMIC DNA]</scope>
    <source>
        <strain evidence="3">A</strain>
    </source>
</reference>
<gene>
    <name evidence="2" type="ordered locus">CENSYa_0354</name>
</gene>
<accession>A0RUH3</accession>
<proteinExistence type="predicted"/>
<dbReference type="STRING" id="414004.CENSYa_0354"/>
<evidence type="ECO:0000313" key="3">
    <source>
        <dbReference type="Proteomes" id="UP000000758"/>
    </source>
</evidence>
<protein>
    <submittedName>
        <fullName evidence="2">Uncharacterized protein</fullName>
    </submittedName>
</protein>
<dbReference type="HOGENOM" id="CLU_1943765_0_0_2"/>
<dbReference type="EnsemblBacteria" id="ABK76990">
    <property type="protein sequence ID" value="ABK76990"/>
    <property type="gene ID" value="CENSYa_0354"/>
</dbReference>
<evidence type="ECO:0000256" key="1">
    <source>
        <dbReference type="SAM" id="MobiDB-lite"/>
    </source>
</evidence>
<dbReference type="KEGG" id="csy:CENSYa_0354"/>
<dbReference type="Proteomes" id="UP000000758">
    <property type="component" value="Chromosome"/>
</dbReference>
<organism evidence="2 3">
    <name type="scientific">Cenarchaeum symbiosum (strain A)</name>
    <dbReference type="NCBI Taxonomy" id="414004"/>
    <lineage>
        <taxon>Archaea</taxon>
        <taxon>Nitrososphaerota</taxon>
        <taxon>Candidatus Cenarchaeales</taxon>
        <taxon>Candidatus Cenarchaeaceae</taxon>
        <taxon>Candidatus Cenarchaeum</taxon>
    </lineage>
</organism>